<protein>
    <submittedName>
        <fullName evidence="3">Uncharacterized membrane protein</fullName>
    </submittedName>
</protein>
<dbReference type="Pfam" id="PF22564">
    <property type="entry name" value="HAAS"/>
    <property type="match status" value="1"/>
</dbReference>
<organism evidence="3 4">
    <name type="scientific">Paraburkholderia phenazinium</name>
    <dbReference type="NCBI Taxonomy" id="60549"/>
    <lineage>
        <taxon>Bacteria</taxon>
        <taxon>Pseudomonadati</taxon>
        <taxon>Pseudomonadota</taxon>
        <taxon>Betaproteobacteria</taxon>
        <taxon>Burkholderiales</taxon>
        <taxon>Burkholderiaceae</taxon>
        <taxon>Paraburkholderia</taxon>
    </lineage>
</organism>
<dbReference type="OrthoDB" id="9804829at2"/>
<sequence>MKQDVFIDSLRQELSSLPKQAVDEIIADYREYIGDALAAGRREEDVIAALGDPVKLARELKAQANYRQWQDSRSFRNLFRVIMSISGLGLLNVVLLVPFMVYLALLTAGYAVSAGLTIAGLVGVIALSGHHFFGKTTRDMLPFSFTTSSDHAKPAAGVAASGASGALAASAASPASAAQEANDDDSEDSTPGNLKSLKIVGDRFVFNLQDDSKLELVTRAGTIEIKTDGDNFKFESTSDAARRLLTRSDDGTWSIARDDVEALELKDDDEKISLARTSKDPKSMVWDISSDDGDHVQLEEDQHGKPNHLSAHSGSDSVDIGEGKVAIDDGHHLIRVAASDSEYTYAIVMLPIGLIGLALCIWLTRITWRGISRYVKRQIDAVSASLDRQQAS</sequence>
<dbReference type="AlphaFoldDB" id="A0A1G7UJD9"/>
<feature type="transmembrane region" description="Helical" evidence="2">
    <location>
        <begin position="110"/>
        <end position="133"/>
    </location>
</feature>
<dbReference type="EMBL" id="FNCJ01000003">
    <property type="protein sequence ID" value="SDG47189.1"/>
    <property type="molecule type" value="Genomic_DNA"/>
</dbReference>
<gene>
    <name evidence="3" type="ORF">SAMN05216466_103470</name>
</gene>
<evidence type="ECO:0000313" key="4">
    <source>
        <dbReference type="Proteomes" id="UP000199706"/>
    </source>
</evidence>
<accession>A0A1G7UJD9</accession>
<name>A0A1G7UJD9_9BURK</name>
<proteinExistence type="predicted"/>
<evidence type="ECO:0000256" key="2">
    <source>
        <dbReference type="SAM" id="Phobius"/>
    </source>
</evidence>
<keyword evidence="2" id="KW-0472">Membrane</keyword>
<feature type="region of interest" description="Disordered" evidence="1">
    <location>
        <begin position="174"/>
        <end position="193"/>
    </location>
</feature>
<keyword evidence="2" id="KW-1133">Transmembrane helix</keyword>
<feature type="transmembrane region" description="Helical" evidence="2">
    <location>
        <begin position="78"/>
        <end position="104"/>
    </location>
</feature>
<evidence type="ECO:0000256" key="1">
    <source>
        <dbReference type="SAM" id="MobiDB-lite"/>
    </source>
</evidence>
<dbReference type="RefSeq" id="WP_090683721.1">
    <property type="nucleotide sequence ID" value="NZ_CADERL010000005.1"/>
</dbReference>
<evidence type="ECO:0000313" key="3">
    <source>
        <dbReference type="EMBL" id="SDG47189.1"/>
    </source>
</evidence>
<keyword evidence="2" id="KW-0812">Transmembrane</keyword>
<reference evidence="3 4" key="1">
    <citation type="submission" date="2016-10" db="EMBL/GenBank/DDBJ databases">
        <authorList>
            <person name="de Groot N.N."/>
        </authorList>
    </citation>
    <scope>NUCLEOTIDE SEQUENCE [LARGE SCALE GENOMIC DNA]</scope>
    <source>
        <strain evidence="3 4">LMG 2247</strain>
    </source>
</reference>
<feature type="transmembrane region" description="Helical" evidence="2">
    <location>
        <begin position="343"/>
        <end position="364"/>
    </location>
</feature>
<dbReference type="Proteomes" id="UP000199706">
    <property type="component" value="Unassembled WGS sequence"/>
</dbReference>